<dbReference type="PANTHER" id="PTHR45947">
    <property type="entry name" value="SULFOQUINOVOSYL TRANSFERASE SQD2"/>
    <property type="match status" value="1"/>
</dbReference>
<accession>A0ABQ2HWD3</accession>
<sequence>MHREPVEMTSVKIAMISLRDNPLTALHDPDAVGQRRYVARLSAELHRLGHQLTIYTRRADARLPHRMRVEHGFEVVHVSAGPARKLSPDDVATHIGEFARFLNAQWTADAPDVVHAHHWTSGLAAVLGARRTGIPVLQSCHGLVGGESGEIERLVGRSVAGVAATSSHEADELARLGVRRSRISVVPWGVDTRTFTPEGPATARTGRLRLLVAGDLNPQAGVDDLITALAVVSGTELVVAGGPDRHSLAGNAEHERLRALAARHAVTDRVGFLGHVPHSQMPALIRSADVVVCPQRHSSSGAGSLEAMACGVPVVAAAAGGLAEAVVHEVTGLLVPPHTPMVLARALRALLGDELRRQELGTAGRDRVLVRHAWDRVAPAVVRAYERVSGPEVITAQRRPPKAADEARRALTRDERGE</sequence>
<protein>
    <submittedName>
        <fullName evidence="6">Glycosyl transferase</fullName>
    </submittedName>
</protein>
<dbReference type="InterPro" id="IPR050194">
    <property type="entry name" value="Glycosyltransferase_grp1"/>
</dbReference>
<keyword evidence="7" id="KW-1185">Reference proteome</keyword>
<feature type="compositionally biased region" description="Basic and acidic residues" evidence="3">
    <location>
        <begin position="402"/>
        <end position="418"/>
    </location>
</feature>
<evidence type="ECO:0000256" key="3">
    <source>
        <dbReference type="SAM" id="MobiDB-lite"/>
    </source>
</evidence>
<dbReference type="EMBL" id="BMNC01000004">
    <property type="protein sequence ID" value="GGM92715.1"/>
    <property type="molecule type" value="Genomic_DNA"/>
</dbReference>
<evidence type="ECO:0000259" key="5">
    <source>
        <dbReference type="Pfam" id="PF13579"/>
    </source>
</evidence>
<gene>
    <name evidence="6" type="ORF">GCM10011609_32700</name>
</gene>
<dbReference type="InterPro" id="IPR028098">
    <property type="entry name" value="Glyco_trans_4-like_N"/>
</dbReference>
<dbReference type="Gene3D" id="3.40.50.2000">
    <property type="entry name" value="Glycogen Phosphorylase B"/>
    <property type="match status" value="2"/>
</dbReference>
<evidence type="ECO:0000256" key="1">
    <source>
        <dbReference type="ARBA" id="ARBA00022676"/>
    </source>
</evidence>
<dbReference type="InterPro" id="IPR001296">
    <property type="entry name" value="Glyco_trans_1"/>
</dbReference>
<dbReference type="Pfam" id="PF00534">
    <property type="entry name" value="Glycos_transf_1"/>
    <property type="match status" value="1"/>
</dbReference>
<evidence type="ECO:0000259" key="4">
    <source>
        <dbReference type="Pfam" id="PF00534"/>
    </source>
</evidence>
<evidence type="ECO:0000313" key="7">
    <source>
        <dbReference type="Proteomes" id="UP000597656"/>
    </source>
</evidence>
<comment type="caution">
    <text evidence="6">The sequence shown here is derived from an EMBL/GenBank/DDBJ whole genome shotgun (WGS) entry which is preliminary data.</text>
</comment>
<dbReference type="Proteomes" id="UP000597656">
    <property type="component" value="Unassembled WGS sequence"/>
</dbReference>
<organism evidence="6 7">
    <name type="scientific">Lentzea pudingi</name>
    <dbReference type="NCBI Taxonomy" id="1789439"/>
    <lineage>
        <taxon>Bacteria</taxon>
        <taxon>Bacillati</taxon>
        <taxon>Actinomycetota</taxon>
        <taxon>Actinomycetes</taxon>
        <taxon>Pseudonocardiales</taxon>
        <taxon>Pseudonocardiaceae</taxon>
        <taxon>Lentzea</taxon>
    </lineage>
</organism>
<evidence type="ECO:0000313" key="6">
    <source>
        <dbReference type="EMBL" id="GGM92715.1"/>
    </source>
</evidence>
<dbReference type="Pfam" id="PF13579">
    <property type="entry name" value="Glyco_trans_4_4"/>
    <property type="match status" value="1"/>
</dbReference>
<dbReference type="PANTHER" id="PTHR45947:SF3">
    <property type="entry name" value="SULFOQUINOVOSYL TRANSFERASE SQD2"/>
    <property type="match status" value="1"/>
</dbReference>
<dbReference type="GO" id="GO:0016740">
    <property type="term" value="F:transferase activity"/>
    <property type="evidence" value="ECO:0007669"/>
    <property type="project" value="UniProtKB-KW"/>
</dbReference>
<feature type="region of interest" description="Disordered" evidence="3">
    <location>
        <begin position="396"/>
        <end position="418"/>
    </location>
</feature>
<proteinExistence type="predicted"/>
<evidence type="ECO:0000256" key="2">
    <source>
        <dbReference type="ARBA" id="ARBA00022679"/>
    </source>
</evidence>
<reference evidence="7" key="1">
    <citation type="journal article" date="2019" name="Int. J. Syst. Evol. Microbiol.">
        <title>The Global Catalogue of Microorganisms (GCM) 10K type strain sequencing project: providing services to taxonomists for standard genome sequencing and annotation.</title>
        <authorList>
            <consortium name="The Broad Institute Genomics Platform"/>
            <consortium name="The Broad Institute Genome Sequencing Center for Infectious Disease"/>
            <person name="Wu L."/>
            <person name="Ma J."/>
        </authorList>
    </citation>
    <scope>NUCLEOTIDE SEQUENCE [LARGE SCALE GENOMIC DNA]</scope>
    <source>
        <strain evidence="7">CGMCC 4.7319</strain>
    </source>
</reference>
<keyword evidence="1" id="KW-0328">Glycosyltransferase</keyword>
<dbReference type="SUPFAM" id="SSF53756">
    <property type="entry name" value="UDP-Glycosyltransferase/glycogen phosphorylase"/>
    <property type="match status" value="1"/>
</dbReference>
<feature type="domain" description="Glycosyl transferase family 1" evidence="4">
    <location>
        <begin position="205"/>
        <end position="366"/>
    </location>
</feature>
<feature type="domain" description="Glycosyltransferase subfamily 4-like N-terminal" evidence="5">
    <location>
        <begin position="33"/>
        <end position="189"/>
    </location>
</feature>
<name>A0ABQ2HWD3_9PSEU</name>
<keyword evidence="2 6" id="KW-0808">Transferase</keyword>